<dbReference type="OrthoDB" id="7042322at2759"/>
<comment type="caution">
    <text evidence="2">The sequence shown here is derived from an EMBL/GenBank/DDBJ whole genome shotgun (WGS) entry which is preliminary data.</text>
</comment>
<feature type="domain" description="Aminotransferase class I/classII large" evidence="1">
    <location>
        <begin position="60"/>
        <end position="443"/>
    </location>
</feature>
<dbReference type="RefSeq" id="XP_040730840.1">
    <property type="nucleotide sequence ID" value="XM_040874470.1"/>
</dbReference>
<dbReference type="Proteomes" id="UP000249363">
    <property type="component" value="Unassembled WGS sequence"/>
</dbReference>
<accession>A0A364KS03</accession>
<dbReference type="GO" id="GO:0030170">
    <property type="term" value="F:pyridoxal phosphate binding"/>
    <property type="evidence" value="ECO:0007669"/>
    <property type="project" value="InterPro"/>
</dbReference>
<dbReference type="FunFam" id="3.40.640.10:FF:000080">
    <property type="entry name" value="Aminotransferase, putative"/>
    <property type="match status" value="1"/>
</dbReference>
<evidence type="ECO:0000259" key="1">
    <source>
        <dbReference type="Pfam" id="PF00155"/>
    </source>
</evidence>
<dbReference type="Pfam" id="PF00155">
    <property type="entry name" value="Aminotran_1_2"/>
    <property type="match status" value="1"/>
</dbReference>
<dbReference type="PANTHER" id="PTHR42858:SF1">
    <property type="entry name" value="LD15494P"/>
    <property type="match status" value="1"/>
</dbReference>
<dbReference type="GO" id="GO:0047536">
    <property type="term" value="F:2-aminoadipate transaminase activity"/>
    <property type="evidence" value="ECO:0007669"/>
    <property type="project" value="TreeGrafter"/>
</dbReference>
<name>A0A364KS03_TALAM</name>
<dbReference type="SUPFAM" id="SSF53383">
    <property type="entry name" value="PLP-dependent transferases"/>
    <property type="match status" value="1"/>
</dbReference>
<dbReference type="InterPro" id="IPR015421">
    <property type="entry name" value="PyrdxlP-dep_Trfase_major"/>
</dbReference>
<dbReference type="STRING" id="1196081.A0A364KS03"/>
<organism evidence="2 3">
    <name type="scientific">Talaromyces amestolkiae</name>
    <dbReference type="NCBI Taxonomy" id="1196081"/>
    <lineage>
        <taxon>Eukaryota</taxon>
        <taxon>Fungi</taxon>
        <taxon>Dikarya</taxon>
        <taxon>Ascomycota</taxon>
        <taxon>Pezizomycotina</taxon>
        <taxon>Eurotiomycetes</taxon>
        <taxon>Eurotiomycetidae</taxon>
        <taxon>Eurotiales</taxon>
        <taxon>Trichocomaceae</taxon>
        <taxon>Talaromyces</taxon>
        <taxon>Talaromyces sect. Talaromyces</taxon>
    </lineage>
</organism>
<evidence type="ECO:0000313" key="3">
    <source>
        <dbReference type="Proteomes" id="UP000249363"/>
    </source>
</evidence>
<keyword evidence="3" id="KW-1185">Reference proteome</keyword>
<dbReference type="InterPro" id="IPR015422">
    <property type="entry name" value="PyrdxlP-dep_Trfase_small"/>
</dbReference>
<dbReference type="InterPro" id="IPR004839">
    <property type="entry name" value="Aminotransferase_I/II_large"/>
</dbReference>
<dbReference type="InterPro" id="IPR015424">
    <property type="entry name" value="PyrdxlP-dep_Trfase"/>
</dbReference>
<sequence>MSNSPPGKTKDNHNSDQTQAKYPIDLFRGWPNPALLPVDSLARSAATVFSSPSIYEPGLQYGPDEGYAPLREHIASWLTSFYRADSGDSSTPNDSTPITAERICITGGASQNLACVLQVYTDASYTRNIWMVTPTYYLACRIFHDAGFMERLRGVPEDEEGIDLEFLERGLIEAEDKAAKEGNIWPKYTFPRSWSNIYKHIIYLTPTFANPSMKVVSLRRREGLVRLARRFDALIIADDVYDFLQWPADPNSPHIRETASIPRIVDVDGYLDGGPKNRFGNAMSNGSFSKLIGPGMRVGWAEGTEKFAYGLSQAHRGSSRSGGAPSQLSSTFVDQLLLSGILQRHIKQELIPAYRARYNRLMSAIKEHLLPLGFHVPVDHQPISGGFFIWLNLPLPFKGDLLAQRALEEEKLIVGSGTLFQVQGDCSEDFRTFEHSIRLCFAYERYELLYEGVERLAAAAKRMLSSEDV</sequence>
<dbReference type="CDD" id="cd00609">
    <property type="entry name" value="AAT_like"/>
    <property type="match status" value="1"/>
</dbReference>
<dbReference type="EMBL" id="MIKG01000003">
    <property type="protein sequence ID" value="RAO66323.1"/>
    <property type="molecule type" value="Genomic_DNA"/>
</dbReference>
<proteinExistence type="predicted"/>
<protein>
    <recommendedName>
        <fullName evidence="1">Aminotransferase class I/classII large domain-containing protein</fullName>
    </recommendedName>
</protein>
<dbReference type="PANTHER" id="PTHR42858">
    <property type="entry name" value="AMINOTRANSFERASE"/>
    <property type="match status" value="1"/>
</dbReference>
<dbReference type="AlphaFoldDB" id="A0A364KS03"/>
<dbReference type="Gene3D" id="3.90.1150.10">
    <property type="entry name" value="Aspartate Aminotransferase, domain 1"/>
    <property type="match status" value="1"/>
</dbReference>
<gene>
    <name evidence="2" type="ORF">BHQ10_002335</name>
</gene>
<reference evidence="2 3" key="1">
    <citation type="journal article" date="2017" name="Biotechnol. Biofuels">
        <title>Differential beta-glucosidase expression as a function of carbon source availability in Talaromyces amestolkiae: a genomic and proteomic approach.</title>
        <authorList>
            <person name="de Eugenio L.I."/>
            <person name="Mendez-Liter J.A."/>
            <person name="Nieto-Dominguez M."/>
            <person name="Alonso L."/>
            <person name="Gil-Munoz J."/>
            <person name="Barriuso J."/>
            <person name="Prieto A."/>
            <person name="Martinez M.J."/>
        </authorList>
    </citation>
    <scope>NUCLEOTIDE SEQUENCE [LARGE SCALE GENOMIC DNA]</scope>
    <source>
        <strain evidence="2 3">CIB</strain>
    </source>
</reference>
<dbReference type="Gene3D" id="3.40.640.10">
    <property type="entry name" value="Type I PLP-dependent aspartate aminotransferase-like (Major domain)"/>
    <property type="match status" value="1"/>
</dbReference>
<dbReference type="GeneID" id="63791552"/>
<evidence type="ECO:0000313" key="2">
    <source>
        <dbReference type="EMBL" id="RAO66323.1"/>
    </source>
</evidence>